<dbReference type="InterPro" id="IPR000182">
    <property type="entry name" value="GNAT_dom"/>
</dbReference>
<accession>A0A1V5ZMI1</accession>
<keyword evidence="2" id="KW-0808">Transferase</keyword>
<evidence type="ECO:0000313" key="2">
    <source>
        <dbReference type="EMBL" id="OQB41321.1"/>
    </source>
</evidence>
<dbReference type="Proteomes" id="UP000485621">
    <property type="component" value="Unassembled WGS sequence"/>
</dbReference>
<dbReference type="AlphaFoldDB" id="A0A1V5ZMI1"/>
<dbReference type="PROSITE" id="PS51186">
    <property type="entry name" value="GNAT"/>
    <property type="match status" value="1"/>
</dbReference>
<dbReference type="SUPFAM" id="SSF55729">
    <property type="entry name" value="Acyl-CoA N-acyltransferases (Nat)"/>
    <property type="match status" value="1"/>
</dbReference>
<dbReference type="InterPro" id="IPR016181">
    <property type="entry name" value="Acyl_CoA_acyltransferase"/>
</dbReference>
<dbReference type="Gene3D" id="3.40.630.30">
    <property type="match status" value="1"/>
</dbReference>
<dbReference type="CDD" id="cd04301">
    <property type="entry name" value="NAT_SF"/>
    <property type="match status" value="1"/>
</dbReference>
<comment type="caution">
    <text evidence="2">The sequence shown here is derived from an EMBL/GenBank/DDBJ whole genome shotgun (WGS) entry which is preliminary data.</text>
</comment>
<name>A0A1V5ZMI1_9BACT</name>
<keyword evidence="2" id="KW-0012">Acyltransferase</keyword>
<dbReference type="GO" id="GO:0016747">
    <property type="term" value="F:acyltransferase activity, transferring groups other than amino-acyl groups"/>
    <property type="evidence" value="ECO:0007669"/>
    <property type="project" value="InterPro"/>
</dbReference>
<sequence length="149" mass="17468">MKVSLLTPNLLIIPDINDSDFDFIQKVIASTYLSYYEIQKTQFIVLKDNEEIIAFGRIFPIGENEEELGTLWVKESMRGQKLGITLMKELIKKKKNKPHLYLACQKELQTYYEYAGFQKINTIPEKLHFTQQWAKENGYSFVVMKYLSA</sequence>
<organism evidence="2">
    <name type="scientific">candidate division CPR1 bacterium ADurb.Bin160</name>
    <dbReference type="NCBI Taxonomy" id="1852826"/>
    <lineage>
        <taxon>Bacteria</taxon>
        <taxon>candidate division CPR1</taxon>
    </lineage>
</organism>
<evidence type="ECO:0000259" key="1">
    <source>
        <dbReference type="PROSITE" id="PS51186"/>
    </source>
</evidence>
<dbReference type="EMBL" id="MWDB01000019">
    <property type="protein sequence ID" value="OQB41321.1"/>
    <property type="molecule type" value="Genomic_DNA"/>
</dbReference>
<gene>
    <name evidence="2" type="ORF">BWY04_00922</name>
</gene>
<reference evidence="2" key="1">
    <citation type="submission" date="2017-02" db="EMBL/GenBank/DDBJ databases">
        <title>Delving into the versatile metabolic prowess of the omnipresent phylum Bacteroidetes.</title>
        <authorList>
            <person name="Nobu M.K."/>
            <person name="Mei R."/>
            <person name="Narihiro T."/>
            <person name="Kuroda K."/>
            <person name="Liu W.-T."/>
        </authorList>
    </citation>
    <scope>NUCLEOTIDE SEQUENCE</scope>
    <source>
        <strain evidence="2">ADurb.Bin160</strain>
    </source>
</reference>
<protein>
    <submittedName>
        <fullName evidence="2">Putative acyltransferase</fullName>
    </submittedName>
</protein>
<dbReference type="Pfam" id="PF13508">
    <property type="entry name" value="Acetyltransf_7"/>
    <property type="match status" value="1"/>
</dbReference>
<feature type="domain" description="N-acetyltransferase" evidence="1">
    <location>
        <begin position="1"/>
        <end position="138"/>
    </location>
</feature>
<proteinExistence type="predicted"/>